<dbReference type="SUPFAM" id="SSF53098">
    <property type="entry name" value="Ribonuclease H-like"/>
    <property type="match status" value="1"/>
</dbReference>
<dbReference type="SUPFAM" id="SSF46689">
    <property type="entry name" value="Homeodomain-like"/>
    <property type="match status" value="1"/>
</dbReference>
<evidence type="ECO:0000313" key="2">
    <source>
        <dbReference type="EMBL" id="PDX90078.1"/>
    </source>
</evidence>
<accession>A0A2A7BFJ2</accession>
<dbReference type="Gene3D" id="3.30.420.10">
    <property type="entry name" value="Ribonuclease H-like superfamily/Ribonuclease H"/>
    <property type="match status" value="1"/>
</dbReference>
<dbReference type="Pfam" id="PF13333">
    <property type="entry name" value="rve_2"/>
    <property type="match status" value="1"/>
</dbReference>
<dbReference type="NCBIfam" id="NF033516">
    <property type="entry name" value="transpos_IS3"/>
    <property type="match status" value="1"/>
</dbReference>
<dbReference type="InterPro" id="IPR001584">
    <property type="entry name" value="Integrase_cat-core"/>
</dbReference>
<dbReference type="Proteomes" id="UP000220438">
    <property type="component" value="Unassembled WGS sequence"/>
</dbReference>
<organism evidence="2 3">
    <name type="scientific">Faecalibacterium prausnitzii</name>
    <dbReference type="NCBI Taxonomy" id="853"/>
    <lineage>
        <taxon>Bacteria</taxon>
        <taxon>Bacillati</taxon>
        <taxon>Bacillota</taxon>
        <taxon>Clostridia</taxon>
        <taxon>Eubacteriales</taxon>
        <taxon>Oscillospiraceae</taxon>
        <taxon>Faecalibacterium</taxon>
    </lineage>
</organism>
<dbReference type="Pfam" id="PF00665">
    <property type="entry name" value="rve"/>
    <property type="match status" value="1"/>
</dbReference>
<dbReference type="GO" id="GO:0004803">
    <property type="term" value="F:transposase activity"/>
    <property type="evidence" value="ECO:0007669"/>
    <property type="project" value="InterPro"/>
</dbReference>
<comment type="caution">
    <text evidence="2">The sequence shown here is derived from an EMBL/GenBank/DDBJ whole genome shotgun (WGS) entry which is preliminary data.</text>
</comment>
<dbReference type="InterPro" id="IPR002514">
    <property type="entry name" value="Transposase_8"/>
</dbReference>
<dbReference type="InterPro" id="IPR012337">
    <property type="entry name" value="RNaseH-like_sf"/>
</dbReference>
<dbReference type="PANTHER" id="PTHR46889">
    <property type="entry name" value="TRANSPOSASE INSF FOR INSERTION SEQUENCE IS3B-RELATED"/>
    <property type="match status" value="1"/>
</dbReference>
<dbReference type="AlphaFoldDB" id="A0A2A7BFJ2"/>
<dbReference type="GO" id="GO:0003677">
    <property type="term" value="F:DNA binding"/>
    <property type="evidence" value="ECO:0007669"/>
    <property type="project" value="InterPro"/>
</dbReference>
<protein>
    <submittedName>
        <fullName evidence="2">Uncharacterized protein</fullName>
    </submittedName>
</protein>
<dbReference type="GO" id="GO:0006313">
    <property type="term" value="P:DNA transposition"/>
    <property type="evidence" value="ECO:0007669"/>
    <property type="project" value="InterPro"/>
</dbReference>
<dbReference type="GO" id="GO:0015074">
    <property type="term" value="P:DNA integration"/>
    <property type="evidence" value="ECO:0007669"/>
    <property type="project" value="InterPro"/>
</dbReference>
<dbReference type="InterPro" id="IPR036397">
    <property type="entry name" value="RNaseH_sf"/>
</dbReference>
<evidence type="ECO:0000313" key="3">
    <source>
        <dbReference type="Proteomes" id="UP000220438"/>
    </source>
</evidence>
<dbReference type="Pfam" id="PF13276">
    <property type="entry name" value="HTH_21"/>
    <property type="match status" value="1"/>
</dbReference>
<dbReference type="EMBL" id="NOUW01000014">
    <property type="protein sequence ID" value="PDX90078.1"/>
    <property type="molecule type" value="Genomic_DNA"/>
</dbReference>
<name>A0A2A7BFJ2_9FIRM</name>
<proteinExistence type="predicted"/>
<dbReference type="PROSITE" id="PS50994">
    <property type="entry name" value="INTEGRASE"/>
    <property type="match status" value="1"/>
</dbReference>
<dbReference type="InterPro" id="IPR050900">
    <property type="entry name" value="Transposase_IS3/IS150/IS904"/>
</dbReference>
<dbReference type="InterPro" id="IPR009057">
    <property type="entry name" value="Homeodomain-like_sf"/>
</dbReference>
<comment type="function">
    <text evidence="1">Involved in the transposition of the insertion sequence.</text>
</comment>
<sequence>MAYSADFRNKVVQLYNSGTSTADLCAQFHISRSILYQWSEEAKVSNISKRDLATLQRHVATLENENSIYQKSLAALDLSIDNKVQIIDALKSEYSFYTLCRLLNLSKSTYINRQKSALIEKQLDVEDTLLKEKITIIFQKSDYRFGAKKIRAKLMEQGYTVSTKRIVRLMKEHGLKRKQALPENATFQRHYTYRPNLVKQNFTVEKPNSIWVSDITYVKVNTSIAYVCVIIDLFSRKVVSHAVAEFADAELTIHTFKLAYQNRNHPQGLTFHSDQGAQYTAFSFRQLLLDFNVHQSFSDIGNPLDNAVAESFFASLKKEQFKFHFYETVSELEESLSEYIDFYNDYRPHECLKQQTPNQFEESYQQQK</sequence>
<gene>
    <name evidence="2" type="ORF">CHR61_03910</name>
</gene>
<dbReference type="InterPro" id="IPR025948">
    <property type="entry name" value="HTH-like_dom"/>
</dbReference>
<reference evidence="2 3" key="1">
    <citation type="journal article" date="2017" name="Front. Microbiol.">
        <title>New Insights into the Diversity of the Genus Faecalibacterium.</title>
        <authorList>
            <person name="Benevides L."/>
            <person name="Burman S."/>
            <person name="Martin R."/>
            <person name="Robert V."/>
            <person name="Thomas M."/>
            <person name="Miquel S."/>
            <person name="Chain F."/>
            <person name="Sokol H."/>
            <person name="Bermudez-Humaran L.G."/>
            <person name="Morrison M."/>
            <person name="Langella P."/>
            <person name="Azevedo V.A."/>
            <person name="Chatel J.M."/>
            <person name="Soares S."/>
        </authorList>
    </citation>
    <scope>NUCLEOTIDE SEQUENCE [LARGE SCALE GENOMIC DNA]</scope>
    <source>
        <strain evidence="2 3">AHMP21</strain>
    </source>
</reference>
<evidence type="ECO:0000256" key="1">
    <source>
        <dbReference type="ARBA" id="ARBA00002286"/>
    </source>
</evidence>
<dbReference type="Pfam" id="PF01527">
    <property type="entry name" value="HTH_Tnp_1"/>
    <property type="match status" value="1"/>
</dbReference>
<dbReference type="InterPro" id="IPR048020">
    <property type="entry name" value="Transpos_IS3"/>
</dbReference>
<dbReference type="RefSeq" id="WP_097770329.1">
    <property type="nucleotide sequence ID" value="NZ_BNEV01000069.1"/>
</dbReference>